<dbReference type="Pfam" id="PF00440">
    <property type="entry name" value="TetR_N"/>
    <property type="match status" value="1"/>
</dbReference>
<dbReference type="InterPro" id="IPR050624">
    <property type="entry name" value="HTH-type_Tx_Regulator"/>
</dbReference>
<dbReference type="PANTHER" id="PTHR43479">
    <property type="entry name" value="ACREF/ENVCD OPERON REPRESSOR-RELATED"/>
    <property type="match status" value="1"/>
</dbReference>
<keyword evidence="1" id="KW-0238">DNA-binding</keyword>
<evidence type="ECO:0000313" key="6">
    <source>
        <dbReference type="Proteomes" id="UP000078476"/>
    </source>
</evidence>
<dbReference type="GO" id="GO:0003677">
    <property type="term" value="F:DNA binding"/>
    <property type="evidence" value="ECO:0007669"/>
    <property type="project" value="UniProtKB-KW"/>
</dbReference>
<organism evidence="5 6">
    <name type="scientific">Methylomonas lenta</name>
    <dbReference type="NCBI Taxonomy" id="980561"/>
    <lineage>
        <taxon>Bacteria</taxon>
        <taxon>Pseudomonadati</taxon>
        <taxon>Pseudomonadota</taxon>
        <taxon>Gammaproteobacteria</taxon>
        <taxon>Methylococcales</taxon>
        <taxon>Methylococcaceae</taxon>
        <taxon>Methylomonas</taxon>
    </lineage>
</organism>
<feature type="domain" description="HTH tetR-type" evidence="4">
    <location>
        <begin position="26"/>
        <end position="70"/>
    </location>
</feature>
<sequence>MEQEELELEPEKESAPSKPLGQDDVLQAALKLFAEKGYFNTSLIDIKDAVGLKTTSGVYQFFKTKQSIAETLRENILDSLSISIDDIRRRNRKASEQLREIVDLMFKLTDDAPEIIQFLLFVKAEDFLPDSTPLLETAAFNKIKRIIQNGIKEDEIRSIDPILAFGYFFGIINQTLSLVLNGALPKSADSYQSQAWLAAWGCVAKK</sequence>
<evidence type="ECO:0000256" key="3">
    <source>
        <dbReference type="SAM" id="MobiDB-lite"/>
    </source>
</evidence>
<feature type="region of interest" description="Disordered" evidence="3">
    <location>
        <begin position="1"/>
        <end position="20"/>
    </location>
</feature>
<proteinExistence type="predicted"/>
<dbReference type="OrthoDB" id="5816932at2"/>
<dbReference type="Gene3D" id="1.10.357.10">
    <property type="entry name" value="Tetracycline Repressor, domain 2"/>
    <property type="match status" value="1"/>
</dbReference>
<dbReference type="STRING" id="980561.A1359_10870"/>
<dbReference type="Proteomes" id="UP000078476">
    <property type="component" value="Unassembled WGS sequence"/>
</dbReference>
<gene>
    <name evidence="5" type="ORF">A1359_10870</name>
</gene>
<dbReference type="EMBL" id="LUUI01000111">
    <property type="protein sequence ID" value="OAI14317.1"/>
    <property type="molecule type" value="Genomic_DNA"/>
</dbReference>
<dbReference type="InterPro" id="IPR036271">
    <property type="entry name" value="Tet_transcr_reg_TetR-rel_C_sf"/>
</dbReference>
<reference evidence="5 6" key="1">
    <citation type="submission" date="2016-03" db="EMBL/GenBank/DDBJ databases">
        <authorList>
            <person name="Ploux O."/>
        </authorList>
    </citation>
    <scope>NUCLEOTIDE SEQUENCE [LARGE SCALE GENOMIC DNA]</scope>
    <source>
        <strain evidence="5 6">R-45370</strain>
    </source>
</reference>
<keyword evidence="2" id="KW-0175">Coiled coil</keyword>
<dbReference type="RefSeq" id="WP_066983213.1">
    <property type="nucleotide sequence ID" value="NZ_LUUI01000111.1"/>
</dbReference>
<dbReference type="AlphaFoldDB" id="A0A177N8Q8"/>
<dbReference type="InterPro" id="IPR001647">
    <property type="entry name" value="HTH_TetR"/>
</dbReference>
<evidence type="ECO:0000313" key="5">
    <source>
        <dbReference type="EMBL" id="OAI14317.1"/>
    </source>
</evidence>
<feature type="coiled-coil region" evidence="2">
    <location>
        <begin position="77"/>
        <end position="104"/>
    </location>
</feature>
<dbReference type="InterPro" id="IPR009057">
    <property type="entry name" value="Homeodomain-like_sf"/>
</dbReference>
<dbReference type="SUPFAM" id="SSF46689">
    <property type="entry name" value="Homeodomain-like"/>
    <property type="match status" value="1"/>
</dbReference>
<keyword evidence="6" id="KW-1185">Reference proteome</keyword>
<accession>A0A177N8Q8</accession>
<name>A0A177N8Q8_9GAMM</name>
<dbReference type="PANTHER" id="PTHR43479:SF11">
    <property type="entry name" value="ACREF_ENVCD OPERON REPRESSOR-RELATED"/>
    <property type="match status" value="1"/>
</dbReference>
<evidence type="ECO:0000256" key="2">
    <source>
        <dbReference type="SAM" id="Coils"/>
    </source>
</evidence>
<evidence type="ECO:0000259" key="4">
    <source>
        <dbReference type="Pfam" id="PF00440"/>
    </source>
</evidence>
<comment type="caution">
    <text evidence="5">The sequence shown here is derived from an EMBL/GenBank/DDBJ whole genome shotgun (WGS) entry which is preliminary data.</text>
</comment>
<dbReference type="SUPFAM" id="SSF48498">
    <property type="entry name" value="Tetracyclin repressor-like, C-terminal domain"/>
    <property type="match status" value="1"/>
</dbReference>
<protein>
    <submittedName>
        <fullName evidence="5">TetR family transcriptional regulator</fullName>
    </submittedName>
</protein>
<evidence type="ECO:0000256" key="1">
    <source>
        <dbReference type="ARBA" id="ARBA00023125"/>
    </source>
</evidence>